<sequence length="312" mass="35053">MQTSLNSCVNADLCDSPLTIMKSLRGTCLDNPVVDTKPLDSTRLKHKFEKARDSPNRPKQIHASSVLYFRSSYSSALRTGLRVGEPKQANPEDSASPLIETIPKVEDGWEEVRYRRSNSKVLLDSVSILFSSPASSISNNKTDQSRRSLPTKSKSWVGKQKLSVCEKSVKKPPGAKVSNLVVVSRNDLGMDPNRCASRRNTLPKYLQQAKQDDLEVWWTILGFTNQRRPVKQEKFVKALYAVGFTLRNQNGAQVTYNPPASLREANAYGRALTLHLPHGTNIEKVELKNKGKTIKKLYPSLVDTMRELWRGQ</sequence>
<accession>A0A8H3AVQ2</accession>
<comment type="caution">
    <text evidence="1">The sequence shown here is derived from an EMBL/GenBank/DDBJ whole genome shotgun (WGS) entry which is preliminary data.</text>
</comment>
<protein>
    <submittedName>
        <fullName evidence="1">Uncharacterized protein</fullName>
    </submittedName>
</protein>
<reference evidence="1" key="1">
    <citation type="submission" date="2021-01" db="EMBL/GenBank/DDBJ databases">
        <authorList>
            <person name="Kaushik A."/>
        </authorList>
    </citation>
    <scope>NUCLEOTIDE SEQUENCE</scope>
    <source>
        <strain evidence="1">AG1-1C</strain>
    </source>
</reference>
<organism evidence="1 2">
    <name type="scientific">Rhizoctonia solani</name>
    <dbReference type="NCBI Taxonomy" id="456999"/>
    <lineage>
        <taxon>Eukaryota</taxon>
        <taxon>Fungi</taxon>
        <taxon>Dikarya</taxon>
        <taxon>Basidiomycota</taxon>
        <taxon>Agaricomycotina</taxon>
        <taxon>Agaricomycetes</taxon>
        <taxon>Cantharellales</taxon>
        <taxon>Ceratobasidiaceae</taxon>
        <taxon>Rhizoctonia</taxon>
    </lineage>
</organism>
<proteinExistence type="predicted"/>
<dbReference type="Proteomes" id="UP000663846">
    <property type="component" value="Unassembled WGS sequence"/>
</dbReference>
<dbReference type="AlphaFoldDB" id="A0A8H3AVQ2"/>
<evidence type="ECO:0000313" key="2">
    <source>
        <dbReference type="Proteomes" id="UP000663846"/>
    </source>
</evidence>
<gene>
    <name evidence="1" type="ORF">RDB_LOCUS130890</name>
</gene>
<dbReference type="EMBL" id="CAJMWS010000402">
    <property type="protein sequence ID" value="CAE6441629.1"/>
    <property type="molecule type" value="Genomic_DNA"/>
</dbReference>
<evidence type="ECO:0000313" key="1">
    <source>
        <dbReference type="EMBL" id="CAE6441629.1"/>
    </source>
</evidence>
<name>A0A8H3AVQ2_9AGAM</name>